<feature type="domain" description="DUF2059" evidence="1">
    <location>
        <begin position="96"/>
        <end position="149"/>
    </location>
</feature>
<name>E6YI53_BARC7</name>
<dbReference type="InterPro" id="IPR018637">
    <property type="entry name" value="DUF2059"/>
</dbReference>
<accession>E6YI53</accession>
<dbReference type="OrthoDB" id="5510290at2"/>
<dbReference type="Proteomes" id="UP000009101">
    <property type="component" value="Chromosome"/>
</dbReference>
<proteinExistence type="predicted"/>
<evidence type="ECO:0000259" key="1">
    <source>
        <dbReference type="Pfam" id="PF09832"/>
    </source>
</evidence>
<evidence type="ECO:0000313" key="3">
    <source>
        <dbReference type="Proteomes" id="UP000009101"/>
    </source>
</evidence>
<sequence length="185" mass="20883">MRTTFFFQKFIRSLSTVAILIMNIGITYAQDVSDKHLISAKKMISAIHATDQFDSFLPMAVRDLKDKLIGDDPNLEKDISEIVDKQALALAKRRADLEKEIAYLYAKHFSQEELDKIAAFYISDVGKKFLTEVPTIARDAYSVFDSWCSTIVEDLIKNVEQEISQTLNLNNSIIPTVPTSSKSPT</sequence>
<gene>
    <name evidence="2" type="ordered locus">BARCL_0860</name>
</gene>
<reference evidence="3" key="1">
    <citation type="submission" date="2009-11" db="EMBL/GenBank/DDBJ databases">
        <title>Genome sequencing of Bartonella species and comparative genomics.</title>
        <authorList>
            <person name="Engel P."/>
            <person name="Salzburger W."/>
            <person name="Marius L."/>
            <person name="Chao-Chin C."/>
            <person name="Soichi M."/>
            <person name="Christa L."/>
            <person name="Alexandra C."/>
            <person name="Aurelie L."/>
            <person name="Claudine M."/>
            <person name="Stephan S.C."/>
            <person name="Christoph D."/>
        </authorList>
    </citation>
    <scope>NUCLEOTIDE SEQUENCE [LARGE SCALE GENOMIC DNA]</scope>
    <source>
        <strain evidence="3">CIP 104772 / 73</strain>
    </source>
</reference>
<dbReference type="KEGG" id="bcd:BARCL_0860"/>
<dbReference type="RefSeq" id="WP_013545175.1">
    <property type="nucleotide sequence ID" value="NC_014932.1"/>
</dbReference>
<dbReference type="HOGENOM" id="CLU_108027_1_0_5"/>
<dbReference type="EMBL" id="FN645454">
    <property type="protein sequence ID" value="CBI76541.1"/>
    <property type="molecule type" value="Genomic_DNA"/>
</dbReference>
<dbReference type="eggNOG" id="COG3184">
    <property type="taxonomic scope" value="Bacteria"/>
</dbReference>
<dbReference type="STRING" id="696125.BARCL_0860"/>
<reference evidence="2 3" key="2">
    <citation type="journal article" date="2011" name="PLoS Genet.">
        <title>Parallel evolution of a type IV secretion system in radiating lineages of the host-restricted bacterial pathogen Bartonella.</title>
        <authorList>
            <person name="Engel P."/>
            <person name="Salzburger W."/>
            <person name="Liesch M."/>
            <person name="Chang C.C."/>
            <person name="Maruyama S."/>
            <person name="Lanz C."/>
            <person name="Calteau A."/>
            <person name="Lajus A."/>
            <person name="Medigue C."/>
            <person name="Schuster S.C."/>
            <person name="Dehio C."/>
        </authorList>
    </citation>
    <scope>NUCLEOTIDE SEQUENCE [LARGE SCALE GENOMIC DNA]</scope>
    <source>
        <strain evidence="3">CIP 104772 / 73</strain>
    </source>
</reference>
<keyword evidence="3" id="KW-1185">Reference proteome</keyword>
<evidence type="ECO:0000313" key="2">
    <source>
        <dbReference type="EMBL" id="CBI76541.1"/>
    </source>
</evidence>
<organism evidence="2 3">
    <name type="scientific">Bartonella clarridgeiae (strain CCUG 45776 / CIP 104772 / 73)</name>
    <dbReference type="NCBI Taxonomy" id="696125"/>
    <lineage>
        <taxon>Bacteria</taxon>
        <taxon>Pseudomonadati</taxon>
        <taxon>Pseudomonadota</taxon>
        <taxon>Alphaproteobacteria</taxon>
        <taxon>Hyphomicrobiales</taxon>
        <taxon>Bartonellaceae</taxon>
        <taxon>Bartonella</taxon>
    </lineage>
</organism>
<protein>
    <recommendedName>
        <fullName evidence="1">DUF2059 domain-containing protein</fullName>
    </recommendedName>
</protein>
<dbReference type="AlphaFoldDB" id="E6YI53"/>
<dbReference type="Pfam" id="PF09832">
    <property type="entry name" value="DUF2059"/>
    <property type="match status" value="1"/>
</dbReference>